<dbReference type="InterPro" id="IPR003439">
    <property type="entry name" value="ABC_transporter-like_ATP-bd"/>
</dbReference>
<dbReference type="STRING" id="1552123.EP57_12840"/>
<dbReference type="CDD" id="cd03214">
    <property type="entry name" value="ABC_Iron-Siderophores_B12_Hemin"/>
    <property type="match status" value="1"/>
</dbReference>
<dbReference type="FunFam" id="3.40.50.300:FF:000134">
    <property type="entry name" value="Iron-enterobactin ABC transporter ATP-binding protein"/>
    <property type="match status" value="1"/>
</dbReference>
<dbReference type="InterPro" id="IPR051535">
    <property type="entry name" value="Siderophore_ABC-ATPase"/>
</dbReference>
<proteinExistence type="predicted"/>
<protein>
    <submittedName>
        <fullName evidence="12">ATP-binding cassette domain-containing protein</fullName>
    </submittedName>
    <submittedName>
        <fullName evidence="11">Iron ABC transporter ATP-binding protein</fullName>
    </submittedName>
</protein>
<dbReference type="Proteomes" id="UP000029844">
    <property type="component" value="Unassembled WGS sequence"/>
</dbReference>
<dbReference type="PROSITE" id="PS50893">
    <property type="entry name" value="ABC_TRANSPORTER_2"/>
    <property type="match status" value="1"/>
</dbReference>
<evidence type="ECO:0000313" key="18">
    <source>
        <dbReference type="Proteomes" id="UP000543379"/>
    </source>
</evidence>
<keyword evidence="4" id="KW-0410">Iron transport</keyword>
<dbReference type="OrthoDB" id="9787851at2"/>
<comment type="subcellular location">
    <subcellularLocation>
        <location evidence="1">Cell membrane</location>
        <topology evidence="1">Peripheral membrane protein</topology>
    </subcellularLocation>
</comment>
<comment type="caution">
    <text evidence="11">The sequence shown here is derived from an EMBL/GenBank/DDBJ whole genome shotgun (WGS) entry which is preliminary data.</text>
</comment>
<reference evidence="17 18" key="2">
    <citation type="submission" date="2020-03" db="EMBL/GenBank/DDBJ databases">
        <title>Soil Listeria distribution.</title>
        <authorList>
            <person name="Liao J."/>
            <person name="Wiedmann M."/>
        </authorList>
    </citation>
    <scope>NUCLEOTIDE SEQUENCE [LARGE SCALE GENOMIC DNA]</scope>
    <source>
        <strain evidence="13 17">FSL L7-0978</strain>
        <strain evidence="14 20">FSL L7-0990</strain>
        <strain evidence="12 18">FSL L7-1816</strain>
        <strain evidence="15 19">FSL L7-1850</strain>
    </source>
</reference>
<keyword evidence="8" id="KW-0406">Ion transport</keyword>
<dbReference type="GeneID" id="58718236"/>
<keyword evidence="2" id="KW-0813">Transport</keyword>
<dbReference type="GO" id="GO:0005524">
    <property type="term" value="F:ATP binding"/>
    <property type="evidence" value="ECO:0007669"/>
    <property type="project" value="UniProtKB-KW"/>
</dbReference>
<dbReference type="Proteomes" id="UP000539064">
    <property type="component" value="Unassembled WGS sequence"/>
</dbReference>
<dbReference type="EMBL" id="JAARMV010000001">
    <property type="protein sequence ID" value="MBC2370879.1"/>
    <property type="molecule type" value="Genomic_DNA"/>
</dbReference>
<keyword evidence="7" id="KW-0408">Iron</keyword>
<keyword evidence="3" id="KW-1003">Cell membrane</keyword>
<evidence type="ECO:0000313" key="14">
    <source>
        <dbReference type="EMBL" id="MBC1798322.1"/>
    </source>
</evidence>
<dbReference type="InterPro" id="IPR003593">
    <property type="entry name" value="AAA+_ATPase"/>
</dbReference>
<evidence type="ECO:0000256" key="1">
    <source>
        <dbReference type="ARBA" id="ARBA00004202"/>
    </source>
</evidence>
<dbReference type="Gene3D" id="3.40.50.300">
    <property type="entry name" value="P-loop containing nucleotide triphosphate hydrolases"/>
    <property type="match status" value="1"/>
</dbReference>
<sequence>MIEVRNIGKNYGAKAVLQNIDLAIPEKQIVSFIGANGAGKSTLLSIMARLMKADGGTVHVDGVALDDWKSDELAKRLSILKQSNHVTMRLTVRDLVAFGRFPHSKGRLQKEDEAFIEMALEYMELTSLAGRYIDELSGGQQQRAYIAMVIAQNTDYILLDEPLNNLDMKHSVQIMQLLRRLVDELDKTVLLVLHDINFASCYSDSIVALKNGEVIAHGATTEMIQEEVLQEVFDMPIPIALINDNRIGVYFK</sequence>
<keyword evidence="16" id="KW-1185">Reference proteome</keyword>
<keyword evidence="6 11" id="KW-0067">ATP-binding</keyword>
<evidence type="ECO:0000256" key="4">
    <source>
        <dbReference type="ARBA" id="ARBA00022496"/>
    </source>
</evidence>
<accession>A0A099W758</accession>
<dbReference type="SMART" id="SM00382">
    <property type="entry name" value="AAA"/>
    <property type="match status" value="1"/>
</dbReference>
<dbReference type="eggNOG" id="COG4604">
    <property type="taxonomic scope" value="Bacteria"/>
</dbReference>
<dbReference type="EMBL" id="JAAROV010000003">
    <property type="protein sequence ID" value="MBC1317533.1"/>
    <property type="molecule type" value="Genomic_DNA"/>
</dbReference>
<keyword evidence="5" id="KW-0547">Nucleotide-binding</keyword>
<evidence type="ECO:0000313" key="15">
    <source>
        <dbReference type="EMBL" id="MBC2370879.1"/>
    </source>
</evidence>
<evidence type="ECO:0000313" key="12">
    <source>
        <dbReference type="EMBL" id="MBC1317533.1"/>
    </source>
</evidence>
<evidence type="ECO:0000313" key="17">
    <source>
        <dbReference type="Proteomes" id="UP000539064"/>
    </source>
</evidence>
<evidence type="ECO:0000256" key="2">
    <source>
        <dbReference type="ARBA" id="ARBA00022448"/>
    </source>
</evidence>
<dbReference type="RefSeq" id="WP_036087205.1">
    <property type="nucleotide sequence ID" value="NZ_CBCSHQ010000013.1"/>
</dbReference>
<dbReference type="Proteomes" id="UP000543379">
    <property type="component" value="Unassembled WGS sequence"/>
</dbReference>
<evidence type="ECO:0000256" key="5">
    <source>
        <dbReference type="ARBA" id="ARBA00022741"/>
    </source>
</evidence>
<dbReference type="EMBL" id="JNFA01000025">
    <property type="protein sequence ID" value="KGL39940.1"/>
    <property type="molecule type" value="Genomic_DNA"/>
</dbReference>
<dbReference type="SUPFAM" id="SSF52540">
    <property type="entry name" value="P-loop containing nucleoside triphosphate hydrolases"/>
    <property type="match status" value="1"/>
</dbReference>
<evidence type="ECO:0000313" key="19">
    <source>
        <dbReference type="Proteomes" id="UP000546244"/>
    </source>
</evidence>
<evidence type="ECO:0000313" key="20">
    <source>
        <dbReference type="Proteomes" id="UP000548082"/>
    </source>
</evidence>
<evidence type="ECO:0000313" key="16">
    <source>
        <dbReference type="Proteomes" id="UP000029844"/>
    </source>
</evidence>
<feature type="domain" description="ABC transporter" evidence="10">
    <location>
        <begin position="2"/>
        <end position="236"/>
    </location>
</feature>
<dbReference type="PANTHER" id="PTHR42771:SF3">
    <property type="entry name" value="PETROBACTIN IMPORT ATP-BINDING PROTEIN YCLP"/>
    <property type="match status" value="1"/>
</dbReference>
<evidence type="ECO:0000256" key="7">
    <source>
        <dbReference type="ARBA" id="ARBA00023004"/>
    </source>
</evidence>
<reference evidence="11 16" key="1">
    <citation type="submission" date="2014-05" db="EMBL/GenBank/DDBJ databases">
        <title>Novel Listeriaceae from food processing environments.</title>
        <authorList>
            <person name="den Bakker H.C."/>
        </authorList>
    </citation>
    <scope>NUCLEOTIDE SEQUENCE [LARGE SCALE GENOMIC DNA]</scope>
    <source>
        <strain evidence="11 16">FSL A5-0281</strain>
    </source>
</reference>
<evidence type="ECO:0000256" key="9">
    <source>
        <dbReference type="ARBA" id="ARBA00023136"/>
    </source>
</evidence>
<gene>
    <name evidence="11" type="ORF">EP57_12840</name>
    <name evidence="12" type="ORF">HB811_12185</name>
    <name evidence="15" type="ORF">HBP98_02555</name>
    <name evidence="13" type="ORF">HCA52_05855</name>
    <name evidence="14" type="ORF">HCA55_16410</name>
</gene>
<evidence type="ECO:0000259" key="10">
    <source>
        <dbReference type="PROSITE" id="PS50893"/>
    </source>
</evidence>
<dbReference type="Proteomes" id="UP000548082">
    <property type="component" value="Unassembled WGS sequence"/>
</dbReference>
<evidence type="ECO:0000313" key="13">
    <source>
        <dbReference type="EMBL" id="MBC1792935.1"/>
    </source>
</evidence>
<name>A0A099W758_9LIST</name>
<dbReference type="EMBL" id="JAARVG010000004">
    <property type="protein sequence ID" value="MBC1792935.1"/>
    <property type="molecule type" value="Genomic_DNA"/>
</dbReference>
<dbReference type="AlphaFoldDB" id="A0A099W758"/>
<evidence type="ECO:0000256" key="6">
    <source>
        <dbReference type="ARBA" id="ARBA00022840"/>
    </source>
</evidence>
<keyword evidence="9" id="KW-0472">Membrane</keyword>
<evidence type="ECO:0000313" key="11">
    <source>
        <dbReference type="EMBL" id="KGL39940.1"/>
    </source>
</evidence>
<dbReference type="GO" id="GO:0006826">
    <property type="term" value="P:iron ion transport"/>
    <property type="evidence" value="ECO:0007669"/>
    <property type="project" value="UniProtKB-KW"/>
</dbReference>
<organism evidence="11 16">
    <name type="scientific">Listeria booriae</name>
    <dbReference type="NCBI Taxonomy" id="1552123"/>
    <lineage>
        <taxon>Bacteria</taxon>
        <taxon>Bacillati</taxon>
        <taxon>Bacillota</taxon>
        <taxon>Bacilli</taxon>
        <taxon>Bacillales</taxon>
        <taxon>Listeriaceae</taxon>
        <taxon>Listeria</taxon>
    </lineage>
</organism>
<dbReference type="EMBL" id="JAARVD010000010">
    <property type="protein sequence ID" value="MBC1798322.1"/>
    <property type="molecule type" value="Genomic_DNA"/>
</dbReference>
<dbReference type="Proteomes" id="UP000546244">
    <property type="component" value="Unassembled WGS sequence"/>
</dbReference>
<dbReference type="InterPro" id="IPR027417">
    <property type="entry name" value="P-loop_NTPase"/>
</dbReference>
<dbReference type="GO" id="GO:0005886">
    <property type="term" value="C:plasma membrane"/>
    <property type="evidence" value="ECO:0007669"/>
    <property type="project" value="UniProtKB-SubCell"/>
</dbReference>
<dbReference type="GO" id="GO:0016887">
    <property type="term" value="F:ATP hydrolysis activity"/>
    <property type="evidence" value="ECO:0007669"/>
    <property type="project" value="InterPro"/>
</dbReference>
<evidence type="ECO:0000256" key="3">
    <source>
        <dbReference type="ARBA" id="ARBA00022475"/>
    </source>
</evidence>
<dbReference type="Pfam" id="PF00005">
    <property type="entry name" value="ABC_tran"/>
    <property type="match status" value="1"/>
</dbReference>
<evidence type="ECO:0000256" key="8">
    <source>
        <dbReference type="ARBA" id="ARBA00023065"/>
    </source>
</evidence>
<dbReference type="PANTHER" id="PTHR42771">
    <property type="entry name" value="IRON(3+)-HYDROXAMATE IMPORT ATP-BINDING PROTEIN FHUC"/>
    <property type="match status" value="1"/>
</dbReference>